<sequence length="147" mass="16917">MVAAYGEYIFVLPIMSYALLVELFNYAKSMMICKDEITHEKAEHDHMKQITIPIVRERSIWLFCKALNMEAELAIDLDAKNDNIEQTPVPKVRNPAVFSICKKLGLKAKLQFPKNYAMAKPNDIPTVFIKDVYLLCRALKMKAQMHP</sequence>
<organism evidence="2 4">
    <name type="scientific">Araneus ventricosus</name>
    <name type="common">Orbweaver spider</name>
    <name type="synonym">Epeira ventricosa</name>
    <dbReference type="NCBI Taxonomy" id="182803"/>
    <lineage>
        <taxon>Eukaryota</taxon>
        <taxon>Metazoa</taxon>
        <taxon>Ecdysozoa</taxon>
        <taxon>Arthropoda</taxon>
        <taxon>Chelicerata</taxon>
        <taxon>Arachnida</taxon>
        <taxon>Araneae</taxon>
        <taxon>Araneomorphae</taxon>
        <taxon>Entelegynae</taxon>
        <taxon>Araneoidea</taxon>
        <taxon>Araneidae</taxon>
        <taxon>Araneus</taxon>
    </lineage>
</organism>
<keyword evidence="1" id="KW-0812">Transmembrane</keyword>
<evidence type="ECO:0000313" key="2">
    <source>
        <dbReference type="EMBL" id="GBO44022.1"/>
    </source>
</evidence>
<dbReference type="OrthoDB" id="6473117at2759"/>
<comment type="caution">
    <text evidence="2">The sequence shown here is derived from an EMBL/GenBank/DDBJ whole genome shotgun (WGS) entry which is preliminary data.</text>
</comment>
<keyword evidence="4" id="KW-1185">Reference proteome</keyword>
<dbReference type="EMBL" id="BGPR01070617">
    <property type="protein sequence ID" value="GBO44022.1"/>
    <property type="molecule type" value="Genomic_DNA"/>
</dbReference>
<evidence type="ECO:0000256" key="1">
    <source>
        <dbReference type="SAM" id="Phobius"/>
    </source>
</evidence>
<protein>
    <submittedName>
        <fullName evidence="2">Uncharacterized protein</fullName>
    </submittedName>
</protein>
<dbReference type="AlphaFoldDB" id="A0A4Y2X7U7"/>
<name>A0A4Y2X7U7_ARAVE</name>
<keyword evidence="1" id="KW-1133">Transmembrane helix</keyword>
<gene>
    <name evidence="2" type="ORF">AVEN_260036_1</name>
    <name evidence="3" type="ORF">AVEN_65819_1</name>
</gene>
<feature type="transmembrane region" description="Helical" evidence="1">
    <location>
        <begin position="6"/>
        <end position="24"/>
    </location>
</feature>
<reference evidence="2 4" key="1">
    <citation type="journal article" date="2019" name="Sci. Rep.">
        <title>Orb-weaving spider Araneus ventricosus genome elucidates the spidroin gene catalogue.</title>
        <authorList>
            <person name="Kono N."/>
            <person name="Nakamura H."/>
            <person name="Ohtoshi R."/>
            <person name="Moran D.A.P."/>
            <person name="Shinohara A."/>
            <person name="Yoshida Y."/>
            <person name="Fujiwara M."/>
            <person name="Mori M."/>
            <person name="Tomita M."/>
            <person name="Arakawa K."/>
        </authorList>
    </citation>
    <scope>NUCLEOTIDE SEQUENCE [LARGE SCALE GENOMIC DNA]</scope>
</reference>
<accession>A0A4Y2X7U7</accession>
<proteinExistence type="predicted"/>
<dbReference type="Proteomes" id="UP000499080">
    <property type="component" value="Unassembled WGS sequence"/>
</dbReference>
<evidence type="ECO:0000313" key="3">
    <source>
        <dbReference type="EMBL" id="GBO44023.1"/>
    </source>
</evidence>
<evidence type="ECO:0000313" key="4">
    <source>
        <dbReference type="Proteomes" id="UP000499080"/>
    </source>
</evidence>
<dbReference type="EMBL" id="BGPR01070619">
    <property type="protein sequence ID" value="GBO44023.1"/>
    <property type="molecule type" value="Genomic_DNA"/>
</dbReference>
<keyword evidence="1" id="KW-0472">Membrane</keyword>